<feature type="compositionally biased region" description="Basic and acidic residues" evidence="1">
    <location>
        <begin position="34"/>
        <end position="45"/>
    </location>
</feature>
<dbReference type="EMBL" id="CM032185">
    <property type="protein sequence ID" value="KAG7092485.1"/>
    <property type="molecule type" value="Genomic_DNA"/>
</dbReference>
<evidence type="ECO:0000256" key="1">
    <source>
        <dbReference type="SAM" id="MobiDB-lite"/>
    </source>
</evidence>
<organism evidence="2 3">
    <name type="scientific">Marasmius oreades</name>
    <name type="common">fairy-ring Marasmius</name>
    <dbReference type="NCBI Taxonomy" id="181124"/>
    <lineage>
        <taxon>Eukaryota</taxon>
        <taxon>Fungi</taxon>
        <taxon>Dikarya</taxon>
        <taxon>Basidiomycota</taxon>
        <taxon>Agaricomycotina</taxon>
        <taxon>Agaricomycetes</taxon>
        <taxon>Agaricomycetidae</taxon>
        <taxon>Agaricales</taxon>
        <taxon>Marasmiineae</taxon>
        <taxon>Marasmiaceae</taxon>
        <taxon>Marasmius</taxon>
    </lineage>
</organism>
<keyword evidence="3" id="KW-1185">Reference proteome</keyword>
<gene>
    <name evidence="2" type="ORF">E1B28_008837</name>
</gene>
<dbReference type="OrthoDB" id="291792at2759"/>
<evidence type="ECO:0000313" key="2">
    <source>
        <dbReference type="EMBL" id="KAG7092485.1"/>
    </source>
</evidence>
<evidence type="ECO:0008006" key="4">
    <source>
        <dbReference type="Google" id="ProtNLM"/>
    </source>
</evidence>
<dbReference type="InterPro" id="IPR026749">
    <property type="entry name" value="Tmem135"/>
</dbReference>
<name>A0A9P7RZV3_9AGAR</name>
<dbReference type="Proteomes" id="UP001049176">
    <property type="component" value="Chromosome 5"/>
</dbReference>
<dbReference type="RefSeq" id="XP_043008955.1">
    <property type="nucleotide sequence ID" value="XM_043153671.1"/>
</dbReference>
<evidence type="ECO:0000313" key="3">
    <source>
        <dbReference type="Proteomes" id="UP001049176"/>
    </source>
</evidence>
<sequence length="648" mass="72754">MDPSRLRVPIGGTPFTTAPSSSQDTPDEADQDDNEHFIPSERDIPEIPDSSAPTPSSAIHFMTGSGRRNVEESNVPFKRAMASFENLVALANSQEALRNVLANRKETLKGARKMVWRDRGEPVAELADGEECLKWAVKGGLRAAGLAFNIRACFSLVLALIRIRSVPRNYRFALIRRAIFGLDTWRFAAMLGTFVSLYKLVLNALPLYVPSKPHREYTSAFSDNDETENDDTLPMTSFDVPVPPTPGGPLYTKTQRPKRTERLSLSTQAQRIMVRKKTKRWHAALAGAIAGGLAVMWEKRGRRVTVAQQMFVRGLQGSYNSYTTKRNVHVPYGDVLVFSLACGQILYTWLLRPGTLPRSYERWVGNASKVSDPALRMNYDLVKFGKLDIKDIEEALELPQLTAENASRLLDLKKLFFADPSSLPPDQYIPNYGPCAAIHPAETSCFSVPPARFFQVFKWMLPVYGALHLIPPVLFKWKTFTKDPSRVLTKAIIGTGRSSAFLGVFVIIYQSINCFNHQLHEYLFTRLSPSSSVYSLIHNVIPRWLIDLLLTSKWSFWLPGFLSGLALFIEEKRRRPELAMYVLPKGLEATWLITTGKVGFKQGRKGKFAGEALLTAVGMAMVMSTYQNDPQHLSGLVRRMLYQFVGPN</sequence>
<proteinExistence type="predicted"/>
<comment type="caution">
    <text evidence="2">The sequence shown here is derived from an EMBL/GenBank/DDBJ whole genome shotgun (WGS) entry which is preliminary data.</text>
</comment>
<dbReference type="PANTHER" id="PTHR12459">
    <property type="entry name" value="TRANSMEMBRANE PROTEIN 135-RELATED"/>
    <property type="match status" value="1"/>
</dbReference>
<accession>A0A9P7RZV3</accession>
<dbReference type="AlphaFoldDB" id="A0A9P7RZV3"/>
<dbReference type="KEGG" id="more:E1B28_008837"/>
<dbReference type="GeneID" id="66077913"/>
<dbReference type="PANTHER" id="PTHR12459:SF6">
    <property type="entry name" value="GB|AAD46013.1"/>
    <property type="match status" value="1"/>
</dbReference>
<feature type="region of interest" description="Disordered" evidence="1">
    <location>
        <begin position="1"/>
        <end position="65"/>
    </location>
</feature>
<protein>
    <recommendedName>
        <fullName evidence="4">Transmembrane protein 135</fullName>
    </recommendedName>
</protein>
<feature type="compositionally biased region" description="Polar residues" evidence="1">
    <location>
        <begin position="14"/>
        <end position="24"/>
    </location>
</feature>
<reference evidence="2" key="1">
    <citation type="journal article" date="2021" name="Genome Biol. Evol.">
        <title>The assembled and annotated genome of the fairy-ring fungus Marasmius oreades.</title>
        <authorList>
            <person name="Hiltunen M."/>
            <person name="Ament-Velasquez S.L."/>
            <person name="Johannesson H."/>
        </authorList>
    </citation>
    <scope>NUCLEOTIDE SEQUENCE</scope>
    <source>
        <strain evidence="2">03SP1</strain>
    </source>
</reference>